<feature type="domain" description="HTH tetR-type" evidence="3">
    <location>
        <begin position="13"/>
        <end position="73"/>
    </location>
</feature>
<feature type="DNA-binding region" description="H-T-H motif" evidence="2">
    <location>
        <begin position="229"/>
        <end position="248"/>
    </location>
</feature>
<keyword evidence="1 2" id="KW-0238">DNA-binding</keyword>
<organism evidence="4 5">
    <name type="scientific">Klenkia brasiliensis</name>
    <dbReference type="NCBI Taxonomy" id="333142"/>
    <lineage>
        <taxon>Bacteria</taxon>
        <taxon>Bacillati</taxon>
        <taxon>Actinomycetota</taxon>
        <taxon>Actinomycetes</taxon>
        <taxon>Geodermatophilales</taxon>
        <taxon>Geodermatophilaceae</taxon>
        <taxon>Klenkia</taxon>
    </lineage>
</organism>
<dbReference type="Gene3D" id="1.10.357.10">
    <property type="entry name" value="Tetracycline Repressor, domain 2"/>
    <property type="match status" value="2"/>
</dbReference>
<evidence type="ECO:0000313" key="4">
    <source>
        <dbReference type="EMBL" id="SDH12335.1"/>
    </source>
</evidence>
<dbReference type="GO" id="GO:0000976">
    <property type="term" value="F:transcription cis-regulatory region binding"/>
    <property type="evidence" value="ECO:0007669"/>
    <property type="project" value="TreeGrafter"/>
</dbReference>
<dbReference type="SUPFAM" id="SSF46689">
    <property type="entry name" value="Homeodomain-like"/>
    <property type="match status" value="2"/>
</dbReference>
<gene>
    <name evidence="4" type="ORF">SAMN05660324_4371</name>
</gene>
<dbReference type="PROSITE" id="PS01081">
    <property type="entry name" value="HTH_TETR_1"/>
    <property type="match status" value="1"/>
</dbReference>
<name>A0A1G7ZUG5_9ACTN</name>
<protein>
    <submittedName>
        <fullName evidence="4">Transcriptional regulator, TetR family</fullName>
    </submittedName>
</protein>
<dbReference type="InterPro" id="IPR001647">
    <property type="entry name" value="HTH_TetR"/>
</dbReference>
<dbReference type="EMBL" id="FNCF01000009">
    <property type="protein sequence ID" value="SDH12335.1"/>
    <property type="molecule type" value="Genomic_DNA"/>
</dbReference>
<evidence type="ECO:0000259" key="3">
    <source>
        <dbReference type="PROSITE" id="PS50977"/>
    </source>
</evidence>
<dbReference type="InterPro" id="IPR050109">
    <property type="entry name" value="HTH-type_TetR-like_transc_reg"/>
</dbReference>
<dbReference type="Pfam" id="PF00440">
    <property type="entry name" value="TetR_N"/>
    <property type="match status" value="2"/>
</dbReference>
<accession>A0A1G7ZUG5</accession>
<evidence type="ECO:0000256" key="1">
    <source>
        <dbReference type="ARBA" id="ARBA00023125"/>
    </source>
</evidence>
<dbReference type="InterPro" id="IPR009057">
    <property type="entry name" value="Homeodomain-like_sf"/>
</dbReference>
<dbReference type="InterPro" id="IPR023772">
    <property type="entry name" value="DNA-bd_HTH_TetR-type_CS"/>
</dbReference>
<dbReference type="PANTHER" id="PTHR30055:SF237">
    <property type="entry name" value="TRANSCRIPTIONAL REPRESSOR MCE3R"/>
    <property type="match status" value="1"/>
</dbReference>
<proteinExistence type="predicted"/>
<dbReference type="Gene3D" id="1.10.10.60">
    <property type="entry name" value="Homeodomain-like"/>
    <property type="match status" value="2"/>
</dbReference>
<dbReference type="Proteomes" id="UP000198863">
    <property type="component" value="Unassembled WGS sequence"/>
</dbReference>
<dbReference type="PROSITE" id="PS50977">
    <property type="entry name" value="HTH_TETR_2"/>
    <property type="match status" value="2"/>
</dbReference>
<sequence>MTRPLPRTRLPTAQRRAQLADTAGRLFRLHGFHQVSMTDVAGSVGITAPALYRHFRDKQELLAAAVDRALDVVEEALARAPGTPLPAFLAVVAEAAVAEHDLWVLLQRELRHVDAVRRAPLDRRFAALARRFAAAVSADRPDLSPAAVRFATTAALAVLGSPSARRREPDPVRHGVLLAAAALSAARTREAAGPSDRPAPVRPEPVGRSAQLLDTAVRLFAQRGYPAVSLDDIGAELGMAGPSIYHWYATKADLLVAAFSAASARLTARHAGRPGLAELVTGYVELGMAERALFAVYVLEAKNLPPEAARRVRHALAADVAAWVDALTVARPALAEDQATVLVHAARAVVHDVVRLGRWHSQRGTAAALRATVHAVLATPVVGG</sequence>
<evidence type="ECO:0000313" key="5">
    <source>
        <dbReference type="Proteomes" id="UP000198863"/>
    </source>
</evidence>
<dbReference type="RefSeq" id="WP_165640352.1">
    <property type="nucleotide sequence ID" value="NZ_FNCF01000009.1"/>
</dbReference>
<evidence type="ECO:0000256" key="2">
    <source>
        <dbReference type="PROSITE-ProRule" id="PRU00335"/>
    </source>
</evidence>
<dbReference type="GO" id="GO:0003700">
    <property type="term" value="F:DNA-binding transcription factor activity"/>
    <property type="evidence" value="ECO:0007669"/>
    <property type="project" value="TreeGrafter"/>
</dbReference>
<dbReference type="PRINTS" id="PR00455">
    <property type="entry name" value="HTHTETR"/>
</dbReference>
<keyword evidence="5" id="KW-1185">Reference proteome</keyword>
<feature type="domain" description="HTH tetR-type" evidence="3">
    <location>
        <begin position="206"/>
        <end position="266"/>
    </location>
</feature>
<dbReference type="PANTHER" id="PTHR30055">
    <property type="entry name" value="HTH-TYPE TRANSCRIPTIONAL REGULATOR RUTR"/>
    <property type="match status" value="1"/>
</dbReference>
<reference evidence="5" key="1">
    <citation type="submission" date="2016-10" db="EMBL/GenBank/DDBJ databases">
        <authorList>
            <person name="Varghese N."/>
            <person name="Submissions S."/>
        </authorList>
    </citation>
    <scope>NUCLEOTIDE SEQUENCE [LARGE SCALE GENOMIC DNA]</scope>
    <source>
        <strain evidence="5">DSM 44526</strain>
    </source>
</reference>
<feature type="DNA-binding region" description="H-T-H motif" evidence="2">
    <location>
        <begin position="36"/>
        <end position="55"/>
    </location>
</feature>
<dbReference type="AlphaFoldDB" id="A0A1G7ZUG5"/>